<dbReference type="RefSeq" id="WP_027306344.1">
    <property type="nucleotide sequence ID" value="NZ_CP020867.1"/>
</dbReference>
<feature type="transmembrane region" description="Helical" evidence="2">
    <location>
        <begin position="6"/>
        <end position="25"/>
    </location>
</feature>
<organism evidence="3 4">
    <name type="scientific">Campylobacter cuniculorum DSM 23162 = LMG 24588</name>
    <dbReference type="NCBI Taxonomy" id="1121267"/>
    <lineage>
        <taxon>Bacteria</taxon>
        <taxon>Pseudomonadati</taxon>
        <taxon>Campylobacterota</taxon>
        <taxon>Epsilonproteobacteria</taxon>
        <taxon>Campylobacterales</taxon>
        <taxon>Campylobacteraceae</taxon>
        <taxon>Campylobacter</taxon>
    </lineage>
</organism>
<keyword evidence="2" id="KW-0812">Transmembrane</keyword>
<evidence type="ECO:0000313" key="4">
    <source>
        <dbReference type="Proteomes" id="UP000192902"/>
    </source>
</evidence>
<evidence type="ECO:0000256" key="1">
    <source>
        <dbReference type="SAM" id="Coils"/>
    </source>
</evidence>
<evidence type="ECO:0000313" key="3">
    <source>
        <dbReference type="EMBL" id="ARJ56202.1"/>
    </source>
</evidence>
<dbReference type="AlphaFoldDB" id="A0A1W6BVU0"/>
<dbReference type="EMBL" id="CP020867">
    <property type="protein sequence ID" value="ARJ56202.1"/>
    <property type="molecule type" value="Genomic_DNA"/>
</dbReference>
<gene>
    <name evidence="3" type="ORF">CCUN_0566</name>
</gene>
<keyword evidence="2" id="KW-0472">Membrane</keyword>
<keyword evidence="1" id="KW-0175">Coiled coil</keyword>
<reference evidence="3 4" key="1">
    <citation type="submission" date="2017-04" db="EMBL/GenBank/DDBJ databases">
        <title>Complete genome sequence of the Campylobacter cuniculorum type strain LMG24588.</title>
        <authorList>
            <person name="Miller W.G."/>
            <person name="Yee E."/>
            <person name="Revez J."/>
            <person name="Bono J.L."/>
            <person name="Rossi M."/>
        </authorList>
    </citation>
    <scope>NUCLEOTIDE SEQUENCE [LARGE SCALE GENOMIC DNA]</scope>
    <source>
        <strain evidence="3 4">LMG 24588</strain>
    </source>
</reference>
<protein>
    <submittedName>
        <fullName evidence="3">Uncharacterized protein</fullName>
    </submittedName>
</protein>
<sequence>MFGNWLILTILICITIYLIVMLFYYKTLLSKEKNSKDFIKNNLDDTEIVIRKLQVQLQRSLGNIDILTEELNKIKSDLTSLRTRNSQYRLENDKLRQRIKELEAKIEALL</sequence>
<dbReference type="Proteomes" id="UP000192902">
    <property type="component" value="Chromosome"/>
</dbReference>
<proteinExistence type="predicted"/>
<name>A0A1W6BVU0_9BACT</name>
<keyword evidence="2" id="KW-1133">Transmembrane helix</keyword>
<feature type="coiled-coil region" evidence="1">
    <location>
        <begin position="36"/>
        <end position="105"/>
    </location>
</feature>
<dbReference type="eggNOG" id="ENOG5031KYU">
    <property type="taxonomic scope" value="Bacteria"/>
</dbReference>
<evidence type="ECO:0000256" key="2">
    <source>
        <dbReference type="SAM" id="Phobius"/>
    </source>
</evidence>
<dbReference type="KEGG" id="ccun:CCUN_0566"/>
<accession>A0A1W6BVU0</accession>
<dbReference type="STRING" id="1121267.CCUN_0566"/>
<dbReference type="OrthoDB" id="5339743at2"/>